<reference evidence="1" key="1">
    <citation type="journal article" date="2015" name="Nature">
        <title>Complex archaea that bridge the gap between prokaryotes and eukaryotes.</title>
        <authorList>
            <person name="Spang A."/>
            <person name="Saw J.H."/>
            <person name="Jorgensen S.L."/>
            <person name="Zaremba-Niedzwiedzka K."/>
            <person name="Martijn J."/>
            <person name="Lind A.E."/>
            <person name="van Eijk R."/>
            <person name="Schleper C."/>
            <person name="Guy L."/>
            <person name="Ettema T.J."/>
        </authorList>
    </citation>
    <scope>NUCLEOTIDE SEQUENCE</scope>
</reference>
<sequence length="201" mass="21905">PSAAQAVYYTVIPSAGGTTVTVVMEGTAPTWIDSKQGYYASAASTTRYIGGNYINSGGTYEGKWLYQGQGLRYYSELIGGTWHKVDNPATDWKAQKTSGWTADSFASGLTVTFSEVPTGTKAIRLFIWQTASAGAVYWRKNGDANISNTPEASAERSNEIIYLLNQGNQSVIWLSSDYKAQFAVQNTGIDLQISYPTEYLI</sequence>
<evidence type="ECO:0000313" key="1">
    <source>
        <dbReference type="EMBL" id="KKL88474.1"/>
    </source>
</evidence>
<organism evidence="1">
    <name type="scientific">marine sediment metagenome</name>
    <dbReference type="NCBI Taxonomy" id="412755"/>
    <lineage>
        <taxon>unclassified sequences</taxon>
        <taxon>metagenomes</taxon>
        <taxon>ecological metagenomes</taxon>
    </lineage>
</organism>
<proteinExistence type="predicted"/>
<protein>
    <submittedName>
        <fullName evidence="1">Uncharacterized protein</fullName>
    </submittedName>
</protein>
<accession>A0A0F9FPP9</accession>
<comment type="caution">
    <text evidence="1">The sequence shown here is derived from an EMBL/GenBank/DDBJ whole genome shotgun (WGS) entry which is preliminary data.</text>
</comment>
<dbReference type="AlphaFoldDB" id="A0A0F9FPP9"/>
<feature type="non-terminal residue" evidence="1">
    <location>
        <position position="1"/>
    </location>
</feature>
<dbReference type="EMBL" id="LAZR01020554">
    <property type="protein sequence ID" value="KKL88474.1"/>
    <property type="molecule type" value="Genomic_DNA"/>
</dbReference>
<name>A0A0F9FPP9_9ZZZZ</name>
<gene>
    <name evidence="1" type="ORF">LCGC14_1924310</name>
</gene>